<dbReference type="Pfam" id="PF03480">
    <property type="entry name" value="DctP"/>
    <property type="match status" value="1"/>
</dbReference>
<gene>
    <name evidence="7" type="ORF">OE747_14055</name>
</gene>
<accession>A0ABT3ALF1</accession>
<reference evidence="7 8" key="1">
    <citation type="submission" date="2022-10" db="EMBL/GenBank/DDBJ databases">
        <title>Ruegeria sp. nov., isolated from ocean surface sediments.</title>
        <authorList>
            <person name="He W."/>
            <person name="Xue H.-P."/>
            <person name="Zhang D.-F."/>
        </authorList>
    </citation>
    <scope>NUCLEOTIDE SEQUENCE [LARGE SCALE GENOMIC DNA]</scope>
    <source>
        <strain evidence="7 8">XHP0148</strain>
    </source>
</reference>
<comment type="similarity">
    <text evidence="2">Belongs to the bacterial solute-binding protein 7 family.</text>
</comment>
<comment type="caution">
    <text evidence="7">The sequence shown here is derived from an EMBL/GenBank/DDBJ whole genome shotgun (WGS) entry which is preliminary data.</text>
</comment>
<evidence type="ECO:0000256" key="3">
    <source>
        <dbReference type="ARBA" id="ARBA00022448"/>
    </source>
</evidence>
<dbReference type="Gene3D" id="3.40.190.170">
    <property type="entry name" value="Bacterial extracellular solute-binding protein, family 7"/>
    <property type="match status" value="1"/>
</dbReference>
<keyword evidence="3" id="KW-0813">Transport</keyword>
<dbReference type="InterPro" id="IPR038404">
    <property type="entry name" value="TRAP_DctP_sf"/>
</dbReference>
<evidence type="ECO:0000256" key="2">
    <source>
        <dbReference type="ARBA" id="ARBA00009023"/>
    </source>
</evidence>
<dbReference type="NCBIfam" id="NF037995">
    <property type="entry name" value="TRAP_S1"/>
    <property type="match status" value="1"/>
</dbReference>
<dbReference type="Proteomes" id="UP001320899">
    <property type="component" value="Unassembled WGS sequence"/>
</dbReference>
<protein>
    <submittedName>
        <fullName evidence="7">TRAP transporter substrate-binding protein</fullName>
    </submittedName>
</protein>
<dbReference type="CDD" id="cd13603">
    <property type="entry name" value="PBP2_TRAP_Siap_TeaA_like"/>
    <property type="match status" value="1"/>
</dbReference>
<comment type="subcellular location">
    <subcellularLocation>
        <location evidence="1">Periplasm</location>
    </subcellularLocation>
</comment>
<dbReference type="RefSeq" id="WP_234164023.1">
    <property type="nucleotide sequence ID" value="NZ_JAOWLB010000009.1"/>
</dbReference>
<evidence type="ECO:0000256" key="1">
    <source>
        <dbReference type="ARBA" id="ARBA00004418"/>
    </source>
</evidence>
<keyword evidence="5" id="KW-0574">Periplasm</keyword>
<organism evidence="7 8">
    <name type="scientific">Ruegeria aquimaris</name>
    <dbReference type="NCBI Taxonomy" id="2984333"/>
    <lineage>
        <taxon>Bacteria</taxon>
        <taxon>Pseudomonadati</taxon>
        <taxon>Pseudomonadota</taxon>
        <taxon>Alphaproteobacteria</taxon>
        <taxon>Rhodobacterales</taxon>
        <taxon>Roseobacteraceae</taxon>
        <taxon>Ruegeria</taxon>
    </lineage>
</organism>
<dbReference type="EMBL" id="JAOWLB010000009">
    <property type="protein sequence ID" value="MCV2889468.1"/>
    <property type="molecule type" value="Genomic_DNA"/>
</dbReference>
<keyword evidence="8" id="KW-1185">Reference proteome</keyword>
<evidence type="ECO:0000313" key="7">
    <source>
        <dbReference type="EMBL" id="MCV2889468.1"/>
    </source>
</evidence>
<keyword evidence="4 6" id="KW-0732">Signal</keyword>
<evidence type="ECO:0000313" key="8">
    <source>
        <dbReference type="Proteomes" id="UP001320899"/>
    </source>
</evidence>
<dbReference type="PANTHER" id="PTHR33376">
    <property type="match status" value="1"/>
</dbReference>
<evidence type="ECO:0000256" key="6">
    <source>
        <dbReference type="SAM" id="SignalP"/>
    </source>
</evidence>
<feature type="signal peptide" evidence="6">
    <location>
        <begin position="1"/>
        <end position="24"/>
    </location>
</feature>
<sequence>MSFMKLVGPACLTLTLAIAGPVSAEIKIALDSAKDLENSGSYVWANAFSEYLNANGMEAVEYERGALGGEAEKMDQVQQGLLEVSLSDTKGVGALDGHLIPTTLPYLFPDWQSLDRGLANGMMDKINAGTVPQGVRVIGMAALGSAAGIFNTKHPVEKAADLADLRMRALDENQIGVYKLWGTNGTIVAWDEVPNALQTGIADGYINPPMVPIMFGHTGFIKYFTNAKVGLGSRTIIVSEDWYQGLSAEQQAIVMDAAKAATEANRAWLATRSAEMDKLREAGIEVTELTPEAWAEFKALSAPLHNMVPLPEGALAAWQAAIGE</sequence>
<proteinExistence type="inferred from homology"/>
<dbReference type="PANTHER" id="PTHR33376:SF7">
    <property type="entry name" value="C4-DICARBOXYLATE-BINDING PROTEIN DCTB"/>
    <property type="match status" value="1"/>
</dbReference>
<feature type="chain" id="PRO_5045721173" evidence="6">
    <location>
        <begin position="25"/>
        <end position="324"/>
    </location>
</feature>
<dbReference type="InterPro" id="IPR018389">
    <property type="entry name" value="DctP_fam"/>
</dbReference>
<name>A0ABT3ALF1_9RHOB</name>
<evidence type="ECO:0000256" key="5">
    <source>
        <dbReference type="ARBA" id="ARBA00022764"/>
    </source>
</evidence>
<evidence type="ECO:0000256" key="4">
    <source>
        <dbReference type="ARBA" id="ARBA00022729"/>
    </source>
</evidence>